<dbReference type="EMBL" id="JAXIOK010000024">
    <property type="protein sequence ID" value="KAK4741820.1"/>
    <property type="molecule type" value="Genomic_DNA"/>
</dbReference>
<dbReference type="PANTHER" id="PTHR34570:SF12">
    <property type="entry name" value="EXPRESSED PROTEIN"/>
    <property type="match status" value="1"/>
</dbReference>
<dbReference type="PANTHER" id="PTHR34570">
    <property type="entry name" value="OS03G0593100 PROTEIN"/>
    <property type="match status" value="1"/>
</dbReference>
<protein>
    <submittedName>
        <fullName evidence="1">Uncharacterized protein</fullName>
    </submittedName>
</protein>
<evidence type="ECO:0000313" key="1">
    <source>
        <dbReference type="EMBL" id="KAK4741820.1"/>
    </source>
</evidence>
<evidence type="ECO:0000313" key="2">
    <source>
        <dbReference type="Proteomes" id="UP001345219"/>
    </source>
</evidence>
<organism evidence="1 2">
    <name type="scientific">Trapa incisa</name>
    <dbReference type="NCBI Taxonomy" id="236973"/>
    <lineage>
        <taxon>Eukaryota</taxon>
        <taxon>Viridiplantae</taxon>
        <taxon>Streptophyta</taxon>
        <taxon>Embryophyta</taxon>
        <taxon>Tracheophyta</taxon>
        <taxon>Spermatophyta</taxon>
        <taxon>Magnoliopsida</taxon>
        <taxon>eudicotyledons</taxon>
        <taxon>Gunneridae</taxon>
        <taxon>Pentapetalae</taxon>
        <taxon>rosids</taxon>
        <taxon>malvids</taxon>
        <taxon>Myrtales</taxon>
        <taxon>Lythraceae</taxon>
        <taxon>Trapa</taxon>
    </lineage>
</organism>
<dbReference type="Proteomes" id="UP001345219">
    <property type="component" value="Chromosome 19"/>
</dbReference>
<keyword evidence="2" id="KW-1185">Reference proteome</keyword>
<dbReference type="AlphaFoldDB" id="A0AAN7JGI1"/>
<reference evidence="1 2" key="1">
    <citation type="journal article" date="2023" name="Hortic Res">
        <title>Pangenome of water caltrop reveals structural variations and asymmetric subgenome divergence after allopolyploidization.</title>
        <authorList>
            <person name="Zhang X."/>
            <person name="Chen Y."/>
            <person name="Wang L."/>
            <person name="Yuan Y."/>
            <person name="Fang M."/>
            <person name="Shi L."/>
            <person name="Lu R."/>
            <person name="Comes H.P."/>
            <person name="Ma Y."/>
            <person name="Chen Y."/>
            <person name="Huang G."/>
            <person name="Zhou Y."/>
            <person name="Zheng Z."/>
            <person name="Qiu Y."/>
        </authorList>
    </citation>
    <scope>NUCLEOTIDE SEQUENCE [LARGE SCALE GENOMIC DNA]</scope>
    <source>
        <tissue evidence="1">Roots</tissue>
    </source>
</reference>
<comment type="caution">
    <text evidence="1">The sequence shown here is derived from an EMBL/GenBank/DDBJ whole genome shotgun (WGS) entry which is preliminary data.</text>
</comment>
<gene>
    <name evidence="1" type="ORF">SAY87_025408</name>
</gene>
<accession>A0AAN7JGI1</accession>
<sequence length="138" mass="15282">MGRQSNSHSTVRTDPTAASSSIALLQQRFRDLQRQKNRRELLQRFPEPAATTAVEVIVVEPPEPVSSQHLTCQVQRDVSVLLGPAGSWTNSQRMTQYRPSEAWSQGAGTSPWLRVAAGAAGWSREYESHSDVDTSLHL</sequence>
<name>A0AAN7JGI1_9MYRT</name>
<proteinExistence type="predicted"/>